<dbReference type="GO" id="GO:0120159">
    <property type="term" value="F:rRNA pseudouridine synthase activity"/>
    <property type="evidence" value="ECO:0007669"/>
    <property type="project" value="UniProtKB-ARBA"/>
</dbReference>
<dbReference type="InterPro" id="IPR018496">
    <property type="entry name" value="PsdUridine_synth_RsuA/RluB_CS"/>
</dbReference>
<dbReference type="InterPro" id="IPR036986">
    <property type="entry name" value="S4_RNA-bd_sf"/>
</dbReference>
<reference evidence="8 9" key="1">
    <citation type="submission" date="2020-08" db="EMBL/GenBank/DDBJ databases">
        <title>Genomic Encyclopedia of Type Strains, Phase IV (KMG-IV): sequencing the most valuable type-strain genomes for metagenomic binning, comparative biology and taxonomic classification.</title>
        <authorList>
            <person name="Goeker M."/>
        </authorList>
    </citation>
    <scope>NUCLEOTIDE SEQUENCE [LARGE SCALE GENOMIC DNA]</scope>
    <source>
        <strain evidence="8 9">DSM 27165</strain>
    </source>
</reference>
<evidence type="ECO:0000256" key="3">
    <source>
        <dbReference type="ARBA" id="ARBA00023235"/>
    </source>
</evidence>
<feature type="domain" description="RNA-binding S4" evidence="7">
    <location>
        <begin position="181"/>
        <end position="246"/>
    </location>
</feature>
<comment type="similarity">
    <text evidence="1 5">Belongs to the pseudouridine synthase RsuA family.</text>
</comment>
<dbReference type="CDD" id="cd02556">
    <property type="entry name" value="PseudoU_synth_RluB"/>
    <property type="match status" value="1"/>
</dbReference>
<dbReference type="InterPro" id="IPR020103">
    <property type="entry name" value="PsdUridine_synth_cat_dom_sf"/>
</dbReference>
<name>A0A840MK56_9PROT</name>
<feature type="compositionally biased region" description="Polar residues" evidence="6">
    <location>
        <begin position="1"/>
        <end position="21"/>
    </location>
</feature>
<dbReference type="PROSITE" id="PS50889">
    <property type="entry name" value="S4"/>
    <property type="match status" value="1"/>
</dbReference>
<comment type="caution">
    <text evidence="8">The sequence shown here is derived from an EMBL/GenBank/DDBJ whole genome shotgun (WGS) entry which is preliminary data.</text>
</comment>
<dbReference type="Proteomes" id="UP000575898">
    <property type="component" value="Unassembled WGS sequence"/>
</dbReference>
<dbReference type="NCBIfam" id="NF007976">
    <property type="entry name" value="PRK10700.1"/>
    <property type="match status" value="1"/>
</dbReference>
<evidence type="ECO:0000256" key="4">
    <source>
        <dbReference type="PROSITE-ProRule" id="PRU00182"/>
    </source>
</evidence>
<evidence type="ECO:0000256" key="2">
    <source>
        <dbReference type="ARBA" id="ARBA00022884"/>
    </source>
</evidence>
<organism evidence="8 9">
    <name type="scientific">Chitinivorax tropicus</name>
    <dbReference type="NCBI Taxonomy" id="714531"/>
    <lineage>
        <taxon>Bacteria</taxon>
        <taxon>Pseudomonadati</taxon>
        <taxon>Pseudomonadota</taxon>
        <taxon>Betaproteobacteria</taxon>
        <taxon>Chitinivorax</taxon>
    </lineage>
</organism>
<evidence type="ECO:0000259" key="7">
    <source>
        <dbReference type="SMART" id="SM00363"/>
    </source>
</evidence>
<dbReference type="NCBIfam" id="TIGR00093">
    <property type="entry name" value="pseudouridine synthase"/>
    <property type="match status" value="1"/>
</dbReference>
<dbReference type="Gene3D" id="3.30.2350.10">
    <property type="entry name" value="Pseudouridine synthase"/>
    <property type="match status" value="1"/>
</dbReference>
<dbReference type="SMART" id="SM00363">
    <property type="entry name" value="S4"/>
    <property type="match status" value="1"/>
</dbReference>
<evidence type="ECO:0000256" key="5">
    <source>
        <dbReference type="RuleBase" id="RU003887"/>
    </source>
</evidence>
<dbReference type="EMBL" id="JACHHY010000001">
    <property type="protein sequence ID" value="MBB5016946.1"/>
    <property type="molecule type" value="Genomic_DNA"/>
</dbReference>
<dbReference type="InterPro" id="IPR006145">
    <property type="entry name" value="PsdUridine_synth_RsuA/RluA"/>
</dbReference>
<protein>
    <recommendedName>
        <fullName evidence="5">Pseudouridine synthase</fullName>
        <ecNumber evidence="5">5.4.99.-</ecNumber>
    </recommendedName>
</protein>
<dbReference type="InterPro" id="IPR002942">
    <property type="entry name" value="S4_RNA-bd"/>
</dbReference>
<evidence type="ECO:0000313" key="8">
    <source>
        <dbReference type="EMBL" id="MBB5016946.1"/>
    </source>
</evidence>
<dbReference type="GO" id="GO:0003723">
    <property type="term" value="F:RNA binding"/>
    <property type="evidence" value="ECO:0007669"/>
    <property type="project" value="UniProtKB-KW"/>
</dbReference>
<dbReference type="SUPFAM" id="SSF55174">
    <property type="entry name" value="Alpha-L RNA-binding motif"/>
    <property type="match status" value="1"/>
</dbReference>
<sequence>MSRSNNRAPRNTQQFFRTGTPSDRVAGGRSRTPDTSRARAVTPGTDNLDNSQGRRPPRQGRGGPAPAAPTSHGIGRQSQARSDWSMDGGRQERGRRRVAMDIETSDEHRRQVAEGRQRASRDEVVEGADSDGFSSPRRPQRDSRGVPRAKKMRERVGSLKEQKRAQDLREHRIDPSRLDDMRLQKILALTGLGSRREMEELIAAGKVEVNGAVATLGQKVAYGDKVRVDGKNVFLKWPDRLPRVIIYHKQEGELVSRDDPDGRTTVFDRLPAVQSSKWVAVGRLDFNTSGLLIFTTSGELANKMMHPRFEVDREYAVRVLGELTPEQMKEATKGIELEDGPAHFQHISDQGGEGRNHWYRVVLREGRNREVRRMFEHFGATVSRLIRVRFGPIALPGRLKRGTWTELEPQEVQRLLKWAGVTL</sequence>
<evidence type="ECO:0000256" key="1">
    <source>
        <dbReference type="ARBA" id="ARBA00008348"/>
    </source>
</evidence>
<evidence type="ECO:0000313" key="9">
    <source>
        <dbReference type="Proteomes" id="UP000575898"/>
    </source>
</evidence>
<dbReference type="Pfam" id="PF01479">
    <property type="entry name" value="S4"/>
    <property type="match status" value="1"/>
</dbReference>
<dbReference type="InterPro" id="IPR050343">
    <property type="entry name" value="RsuA_PseudoU_synthase"/>
</dbReference>
<dbReference type="Gene3D" id="3.10.290.10">
    <property type="entry name" value="RNA-binding S4 domain"/>
    <property type="match status" value="1"/>
</dbReference>
<dbReference type="SUPFAM" id="SSF55120">
    <property type="entry name" value="Pseudouridine synthase"/>
    <property type="match status" value="1"/>
</dbReference>
<feature type="compositionally biased region" description="Basic and acidic residues" evidence="6">
    <location>
        <begin position="154"/>
        <end position="168"/>
    </location>
</feature>
<keyword evidence="3 5" id="KW-0413">Isomerase</keyword>
<proteinExistence type="inferred from homology"/>
<dbReference type="AlphaFoldDB" id="A0A840MK56"/>
<gene>
    <name evidence="8" type="ORF">HNQ59_000208</name>
</gene>
<evidence type="ECO:0000256" key="6">
    <source>
        <dbReference type="SAM" id="MobiDB-lite"/>
    </source>
</evidence>
<accession>A0A840MK56</accession>
<dbReference type="PANTHER" id="PTHR47683">
    <property type="entry name" value="PSEUDOURIDINE SYNTHASE FAMILY PROTEIN-RELATED"/>
    <property type="match status" value="1"/>
</dbReference>
<dbReference type="PANTHER" id="PTHR47683:SF3">
    <property type="entry name" value="RIBOSOMAL LARGE SUBUNIT PSEUDOURIDINE SYNTHASE B"/>
    <property type="match status" value="1"/>
</dbReference>
<dbReference type="Pfam" id="PF00849">
    <property type="entry name" value="PseudoU_synth_2"/>
    <property type="match status" value="1"/>
</dbReference>
<dbReference type="GO" id="GO:0000455">
    <property type="term" value="P:enzyme-directed rRNA pseudouridine synthesis"/>
    <property type="evidence" value="ECO:0007669"/>
    <property type="project" value="UniProtKB-ARBA"/>
</dbReference>
<dbReference type="EC" id="5.4.99.-" evidence="5"/>
<dbReference type="FunFam" id="3.10.290.10:FF:000003">
    <property type="entry name" value="Pseudouridine synthase"/>
    <property type="match status" value="1"/>
</dbReference>
<keyword evidence="2 4" id="KW-0694">RNA-binding</keyword>
<dbReference type="RefSeq" id="WP_246490796.1">
    <property type="nucleotide sequence ID" value="NZ_JACHHY010000001.1"/>
</dbReference>
<feature type="compositionally biased region" description="Basic and acidic residues" evidence="6">
    <location>
        <begin position="105"/>
        <end position="124"/>
    </location>
</feature>
<dbReference type="InterPro" id="IPR000748">
    <property type="entry name" value="PsdUridine_synth_RsuA/RluB/E/F"/>
</dbReference>
<dbReference type="PROSITE" id="PS01149">
    <property type="entry name" value="PSI_RSU"/>
    <property type="match status" value="1"/>
</dbReference>
<feature type="region of interest" description="Disordered" evidence="6">
    <location>
        <begin position="1"/>
        <end position="168"/>
    </location>
</feature>
<keyword evidence="9" id="KW-1185">Reference proteome</keyword>
<dbReference type="CDD" id="cd00165">
    <property type="entry name" value="S4"/>
    <property type="match status" value="1"/>
</dbReference>